<evidence type="ECO:0000256" key="2">
    <source>
        <dbReference type="ARBA" id="ARBA00022475"/>
    </source>
</evidence>
<dbReference type="RefSeq" id="WP_340238177.1">
    <property type="nucleotide sequence ID" value="NZ_JBBEWC010000009.1"/>
</dbReference>
<evidence type="ECO:0000256" key="3">
    <source>
        <dbReference type="ARBA" id="ARBA00022692"/>
    </source>
</evidence>
<organism evidence="9 10">
    <name type="scientific">Emticicia soli</name>
    <dbReference type="NCBI Taxonomy" id="2027878"/>
    <lineage>
        <taxon>Bacteria</taxon>
        <taxon>Pseudomonadati</taxon>
        <taxon>Bacteroidota</taxon>
        <taxon>Cytophagia</taxon>
        <taxon>Cytophagales</taxon>
        <taxon>Leadbetterellaceae</taxon>
        <taxon>Emticicia</taxon>
    </lineage>
</organism>
<feature type="transmembrane region" description="Helical" evidence="6">
    <location>
        <begin position="770"/>
        <end position="795"/>
    </location>
</feature>
<evidence type="ECO:0000259" key="8">
    <source>
        <dbReference type="Pfam" id="PF12704"/>
    </source>
</evidence>
<reference evidence="10" key="1">
    <citation type="journal article" date="2019" name="Int. J. Syst. Evol. Microbiol.">
        <title>The Global Catalogue of Microorganisms (GCM) 10K type strain sequencing project: providing services to taxonomists for standard genome sequencing and annotation.</title>
        <authorList>
            <consortium name="The Broad Institute Genomics Platform"/>
            <consortium name="The Broad Institute Genome Sequencing Center for Infectious Disease"/>
            <person name="Wu L."/>
            <person name="Ma J."/>
        </authorList>
    </citation>
    <scope>NUCLEOTIDE SEQUENCE [LARGE SCALE GENOMIC DNA]</scope>
    <source>
        <strain evidence="10">KCTC 52344</strain>
    </source>
</reference>
<dbReference type="EMBL" id="JBHULC010000001">
    <property type="protein sequence ID" value="MFD2519360.1"/>
    <property type="molecule type" value="Genomic_DNA"/>
</dbReference>
<dbReference type="InterPro" id="IPR003838">
    <property type="entry name" value="ABC3_permease_C"/>
</dbReference>
<evidence type="ECO:0000256" key="6">
    <source>
        <dbReference type="SAM" id="Phobius"/>
    </source>
</evidence>
<dbReference type="PANTHER" id="PTHR30572">
    <property type="entry name" value="MEMBRANE COMPONENT OF TRANSPORTER-RELATED"/>
    <property type="match status" value="1"/>
</dbReference>
<feature type="transmembrane region" description="Helical" evidence="6">
    <location>
        <begin position="385"/>
        <end position="406"/>
    </location>
</feature>
<feature type="transmembrane region" description="Helical" evidence="6">
    <location>
        <begin position="288"/>
        <end position="308"/>
    </location>
</feature>
<dbReference type="Pfam" id="PF02687">
    <property type="entry name" value="FtsX"/>
    <property type="match status" value="2"/>
</dbReference>
<evidence type="ECO:0000313" key="9">
    <source>
        <dbReference type="EMBL" id="MFD2519360.1"/>
    </source>
</evidence>
<protein>
    <submittedName>
        <fullName evidence="9">ABC transporter permease</fullName>
    </submittedName>
</protein>
<name>A0ABW5J149_9BACT</name>
<feature type="domain" description="MacB-like periplasmic core" evidence="8">
    <location>
        <begin position="20"/>
        <end position="247"/>
    </location>
</feature>
<keyword evidence="4 6" id="KW-1133">Transmembrane helix</keyword>
<evidence type="ECO:0000313" key="10">
    <source>
        <dbReference type="Proteomes" id="UP001597510"/>
    </source>
</evidence>
<dbReference type="PANTHER" id="PTHR30572:SF18">
    <property type="entry name" value="ABC-TYPE MACROLIDE FAMILY EXPORT SYSTEM PERMEASE COMPONENT 2"/>
    <property type="match status" value="1"/>
</dbReference>
<feature type="transmembrane region" description="Helical" evidence="6">
    <location>
        <begin position="427"/>
        <end position="451"/>
    </location>
</feature>
<feature type="transmembrane region" description="Helical" evidence="6">
    <location>
        <begin position="691"/>
        <end position="710"/>
    </location>
</feature>
<evidence type="ECO:0000256" key="4">
    <source>
        <dbReference type="ARBA" id="ARBA00022989"/>
    </source>
</evidence>
<accession>A0ABW5J149</accession>
<dbReference type="Proteomes" id="UP001597510">
    <property type="component" value="Unassembled WGS sequence"/>
</dbReference>
<evidence type="ECO:0000256" key="1">
    <source>
        <dbReference type="ARBA" id="ARBA00004651"/>
    </source>
</evidence>
<dbReference type="InterPro" id="IPR025857">
    <property type="entry name" value="MacB_PCD"/>
</dbReference>
<comment type="caution">
    <text evidence="9">The sequence shown here is derived from an EMBL/GenBank/DDBJ whole genome shotgun (WGS) entry which is preliminary data.</text>
</comment>
<feature type="domain" description="MacB-like periplasmic core" evidence="8">
    <location>
        <begin position="537"/>
        <end position="641"/>
    </location>
</feature>
<feature type="domain" description="ABC3 transporter permease C-terminal" evidence="7">
    <location>
        <begin position="295"/>
        <end position="403"/>
    </location>
</feature>
<gene>
    <name evidence="9" type="ORF">ACFSR2_00585</name>
</gene>
<keyword evidence="10" id="KW-1185">Reference proteome</keyword>
<dbReference type="InterPro" id="IPR050250">
    <property type="entry name" value="Macrolide_Exporter_MacB"/>
</dbReference>
<sequence>MLQNYFKIAFRNLVRNKIYSFINIVGLAMGVTAFLFILEYISLEKSVNNFHKNLSDTYRLLNEDIRGNSWAEIEPGWALKAKETFPEIKDFCRFEQGITKGVVRKSSVNSEPFREANIGFAERNFFDFFSFPLVAGNTKALEKPNTVFLSETTAKKYFGTENPIGQLLTLDNQFGTASYTIEGIFADMLDNSDIRYDMVFSLETLKNPANLNGNNWATLTNLDSQYINTFFLLNKGVDPKAFEKKLSDMRAKLGNEKDGVRFRLQPFANMHLAASLSDTYQTTGNLKYVYMLGGIAFLIILIAWFNYINLSTANSLKRANEVGVRKVIGATQWHLIGQFLGEAILVNMLGFILSAFFVYAFQPFFNDLIGKELSFKTIQFSSVSMVGLGLLLLGSILSGALTALVLSNFNPIETLKGKLGKQSKGIFLRKALVVSQFSISIMLILGTVLIYRQLHFMQNKDLGINTHQLLVVKGPEVSKDSTYGARKTAFVDGLSQQSFVKDYCASGSVPSGWYNFMTSGFTQPKSKPGDELKTYSFAIIGERFLNTYEIKLKAGRNFTAAECNVDWNDNSKILLNERAVQSLGFASAEEAVNKRIQWDERPLEIIGVVKNYHHRGVQTAIDPIIFYPQNSSAYYTVRVTPDKIQDKIASLEKLYKTNFPGNPYEYFFVDENFNKQYATEQQYSKIFTTSSIWAIVIACLGLFGLATFTTESRTKEVGIRKVLGAGVLGITALLSKDFLKLVIISILIASPIAYYLMHKWLENFEYKVEISWWIFIASGLGAMLVAVVTVGYQAIRAALVNPVKSLKTE</sequence>
<feature type="transmembrane region" description="Helical" evidence="6">
    <location>
        <begin position="344"/>
        <end position="365"/>
    </location>
</feature>
<proteinExistence type="predicted"/>
<feature type="transmembrane region" description="Helical" evidence="6">
    <location>
        <begin position="21"/>
        <end position="43"/>
    </location>
</feature>
<comment type="subcellular location">
    <subcellularLocation>
        <location evidence="1">Cell membrane</location>
        <topology evidence="1">Multi-pass membrane protein</topology>
    </subcellularLocation>
</comment>
<evidence type="ECO:0000259" key="7">
    <source>
        <dbReference type="Pfam" id="PF02687"/>
    </source>
</evidence>
<dbReference type="Pfam" id="PF12704">
    <property type="entry name" value="MacB_PCD"/>
    <property type="match status" value="2"/>
</dbReference>
<keyword evidence="3 6" id="KW-0812">Transmembrane</keyword>
<evidence type="ECO:0000256" key="5">
    <source>
        <dbReference type="ARBA" id="ARBA00023136"/>
    </source>
</evidence>
<keyword evidence="2" id="KW-1003">Cell membrane</keyword>
<feature type="domain" description="ABC3 transporter permease C-terminal" evidence="7">
    <location>
        <begin position="691"/>
        <end position="798"/>
    </location>
</feature>
<feature type="transmembrane region" description="Helical" evidence="6">
    <location>
        <begin position="738"/>
        <end position="758"/>
    </location>
</feature>
<keyword evidence="5 6" id="KW-0472">Membrane</keyword>